<dbReference type="PANTHER" id="PTHR33198">
    <property type="entry name" value="ANK_REP_REGION DOMAIN-CONTAINING PROTEIN-RELATED"/>
    <property type="match status" value="1"/>
</dbReference>
<organism evidence="2 3">
    <name type="scientific">Trichuris muris</name>
    <name type="common">Mouse whipworm</name>
    <dbReference type="NCBI Taxonomy" id="70415"/>
    <lineage>
        <taxon>Eukaryota</taxon>
        <taxon>Metazoa</taxon>
        <taxon>Ecdysozoa</taxon>
        <taxon>Nematoda</taxon>
        <taxon>Enoplea</taxon>
        <taxon>Dorylaimia</taxon>
        <taxon>Trichinellida</taxon>
        <taxon>Trichuridae</taxon>
        <taxon>Trichuris</taxon>
    </lineage>
</organism>
<protein>
    <submittedName>
        <fullName evidence="3">Retrotransposon gag domain-containing protein</fullName>
    </submittedName>
</protein>
<name>A0A5S6QN35_TRIMR</name>
<dbReference type="WBParaSite" id="TMUE_2000008766.1">
    <property type="protein sequence ID" value="TMUE_2000008766.1"/>
    <property type="gene ID" value="WBGene00300395"/>
</dbReference>
<accession>A0A5S6QN35</accession>
<dbReference type="AlphaFoldDB" id="A0A5S6QN35"/>
<reference evidence="3" key="1">
    <citation type="submission" date="2019-12" db="UniProtKB">
        <authorList>
            <consortium name="WormBaseParasite"/>
        </authorList>
    </citation>
    <scope>IDENTIFICATION</scope>
</reference>
<evidence type="ECO:0000313" key="2">
    <source>
        <dbReference type="Proteomes" id="UP000046395"/>
    </source>
</evidence>
<sequence length="244" mass="27956">MVSPALPCEKAYEELVDLLNAHFCPKPSEIVRRFLFHKREQQVSENVSAYFAELRRLAEHCHFGASLESMLRDRILCGVRDKHLQRHLLAETSLTFKMAQEMAIASESAQIGLKELRRAEYPPNVELVSKSLAKYGLPSRNTEAQRDKAKPCYRCNGRHAQQNCQFRNVDCRFYEKKGHIERACCAKAQQKSYSEPRQRNAAGNRQSGSSALKRQPGWKEQLLNRRHLSYSAGKNAVSFTISED</sequence>
<dbReference type="STRING" id="70415.A0A5S6QN35"/>
<evidence type="ECO:0000256" key="1">
    <source>
        <dbReference type="SAM" id="MobiDB-lite"/>
    </source>
</evidence>
<evidence type="ECO:0000313" key="3">
    <source>
        <dbReference type="WBParaSite" id="TMUE_2000008766.1"/>
    </source>
</evidence>
<feature type="region of interest" description="Disordered" evidence="1">
    <location>
        <begin position="194"/>
        <end position="218"/>
    </location>
</feature>
<feature type="compositionally biased region" description="Polar residues" evidence="1">
    <location>
        <begin position="194"/>
        <end position="212"/>
    </location>
</feature>
<keyword evidence="2" id="KW-1185">Reference proteome</keyword>
<dbReference type="PANTHER" id="PTHR33198:SF19">
    <property type="entry name" value="CCHC-TYPE DOMAIN-CONTAINING PROTEIN"/>
    <property type="match status" value="1"/>
</dbReference>
<proteinExistence type="predicted"/>
<dbReference type="Proteomes" id="UP000046395">
    <property type="component" value="Unassembled WGS sequence"/>
</dbReference>